<dbReference type="AlphaFoldDB" id="F3ZYF5"/>
<protein>
    <recommendedName>
        <fullName evidence="1">Polysaccharide pyruvyl transferase domain-containing protein</fullName>
    </recommendedName>
</protein>
<sequence>MLIGIIGYYGFNNLGDELNLKAIMNNMKRQYGHDTQFIVFSDCKVIEGQVDYRIVGVNYFPQGNTIDIMNRCDLLIIGGGGMVYLGEYWFPFMSDAVTTPYIIYRVGIDDRATSPSVINHYQKLFDKSIGISVRDSYSLNAFMRYFSGQAERIPEAIWALPLCQNDVNIINQSRLKIGINLRCFGNNQPTLYATFIPFLRWLKQMGHQIYFIPCQVMKSNPALNDNNIHRMIAPEGSFILKDEASSEERYNSIASTDICVGMRLHFLVSALKHSIPVIALNYHTKVKALMDDMNLREYCVDPYNSNISTILQQRFTEILKHRSNISQQLTQSNAVLVSKALTCIQYNPNCNS</sequence>
<feature type="domain" description="Polysaccharide pyruvyl transferase" evidence="1">
    <location>
        <begin position="13"/>
        <end position="283"/>
    </location>
</feature>
<keyword evidence="3" id="KW-1185">Reference proteome</keyword>
<reference evidence="3" key="1">
    <citation type="submission" date="2010-11" db="EMBL/GenBank/DDBJ databases">
        <title>The complete genome of Mahella australiensis DSM 15567.</title>
        <authorList>
            <consortium name="US DOE Joint Genome Institute (JGI-PGF)"/>
            <person name="Lucas S."/>
            <person name="Copeland A."/>
            <person name="Lapidus A."/>
            <person name="Bruce D."/>
            <person name="Goodwin L."/>
            <person name="Pitluck S."/>
            <person name="Kyrpides N."/>
            <person name="Mavromatis K."/>
            <person name="Pagani I."/>
            <person name="Ivanova N."/>
            <person name="Teshima H."/>
            <person name="Brettin T."/>
            <person name="Detter J.C."/>
            <person name="Han C."/>
            <person name="Tapia R."/>
            <person name="Land M."/>
            <person name="Hauser L."/>
            <person name="Markowitz V."/>
            <person name="Cheng J.-F."/>
            <person name="Hugenholtz P."/>
            <person name="Woyke T."/>
            <person name="Wu D."/>
            <person name="Spring S."/>
            <person name="Pukall R."/>
            <person name="Steenblock K."/>
            <person name="Schneider S."/>
            <person name="Klenk H.-P."/>
            <person name="Eisen J.A."/>
        </authorList>
    </citation>
    <scope>NUCLEOTIDE SEQUENCE [LARGE SCALE GENOMIC DNA]</scope>
    <source>
        <strain evidence="3">DSM 15567 / CIP 107919 / 50-1 BON</strain>
    </source>
</reference>
<dbReference type="Pfam" id="PF04230">
    <property type="entry name" value="PS_pyruv_trans"/>
    <property type="match status" value="1"/>
</dbReference>
<evidence type="ECO:0000259" key="1">
    <source>
        <dbReference type="Pfam" id="PF04230"/>
    </source>
</evidence>
<dbReference type="HOGENOM" id="CLU_039510_0_1_9"/>
<gene>
    <name evidence="2" type="ordered locus">Mahau_1507</name>
</gene>
<name>F3ZYF5_MAHA5</name>
<evidence type="ECO:0000313" key="3">
    <source>
        <dbReference type="Proteomes" id="UP000008457"/>
    </source>
</evidence>
<dbReference type="STRING" id="697281.Mahau_1507"/>
<dbReference type="RefSeq" id="WP_013781126.1">
    <property type="nucleotide sequence ID" value="NC_015520.1"/>
</dbReference>
<dbReference type="PANTHER" id="PTHR36836">
    <property type="entry name" value="COLANIC ACID BIOSYNTHESIS PROTEIN WCAK"/>
    <property type="match status" value="1"/>
</dbReference>
<dbReference type="KEGG" id="mas:Mahau_1507"/>
<evidence type="ECO:0000313" key="2">
    <source>
        <dbReference type="EMBL" id="AEE96697.1"/>
    </source>
</evidence>
<dbReference type="OrthoDB" id="3199616at2"/>
<dbReference type="InterPro" id="IPR007345">
    <property type="entry name" value="Polysacch_pyruvyl_Trfase"/>
</dbReference>
<dbReference type="Proteomes" id="UP000008457">
    <property type="component" value="Chromosome"/>
</dbReference>
<organism evidence="2 3">
    <name type="scientific">Mahella australiensis (strain DSM 15567 / CIP 107919 / 50-1 BON)</name>
    <dbReference type="NCBI Taxonomy" id="697281"/>
    <lineage>
        <taxon>Bacteria</taxon>
        <taxon>Bacillati</taxon>
        <taxon>Bacillota</taxon>
        <taxon>Clostridia</taxon>
        <taxon>Thermoanaerobacterales</taxon>
        <taxon>Thermoanaerobacterales Family IV. Incertae Sedis</taxon>
        <taxon>Mahella</taxon>
    </lineage>
</organism>
<dbReference type="PANTHER" id="PTHR36836:SF1">
    <property type="entry name" value="COLANIC ACID BIOSYNTHESIS PROTEIN WCAK"/>
    <property type="match status" value="1"/>
</dbReference>
<dbReference type="EMBL" id="CP002360">
    <property type="protein sequence ID" value="AEE96697.1"/>
    <property type="molecule type" value="Genomic_DNA"/>
</dbReference>
<reference evidence="2 3" key="2">
    <citation type="journal article" date="2011" name="Stand. Genomic Sci.">
        <title>Complete genome sequence of Mahella australiensis type strain (50-1 BON).</title>
        <authorList>
            <person name="Sikorski J."/>
            <person name="Teshima H."/>
            <person name="Nolan M."/>
            <person name="Lucas S."/>
            <person name="Hammon N."/>
            <person name="Deshpande S."/>
            <person name="Cheng J.F."/>
            <person name="Pitluck S."/>
            <person name="Liolios K."/>
            <person name="Pagani I."/>
            <person name="Ivanova N."/>
            <person name="Huntemann M."/>
            <person name="Mavromatis K."/>
            <person name="Ovchinikova G."/>
            <person name="Pati A."/>
            <person name="Tapia R."/>
            <person name="Han C."/>
            <person name="Goodwin L."/>
            <person name="Chen A."/>
            <person name="Palaniappan K."/>
            <person name="Land M."/>
            <person name="Hauser L."/>
            <person name="Ngatchou-Djao O.D."/>
            <person name="Rohde M."/>
            <person name="Pukall R."/>
            <person name="Spring S."/>
            <person name="Abt B."/>
            <person name="Goker M."/>
            <person name="Detter J.C."/>
            <person name="Woyke T."/>
            <person name="Bristow J."/>
            <person name="Markowitz V."/>
            <person name="Hugenholtz P."/>
            <person name="Eisen J.A."/>
            <person name="Kyrpides N.C."/>
            <person name="Klenk H.P."/>
            <person name="Lapidus A."/>
        </authorList>
    </citation>
    <scope>NUCLEOTIDE SEQUENCE [LARGE SCALE GENOMIC DNA]</scope>
    <source>
        <strain evidence="3">DSM 15567 / CIP 107919 / 50-1 BON</strain>
    </source>
</reference>
<accession>F3ZYF5</accession>
<dbReference type="eggNOG" id="COG2327">
    <property type="taxonomic scope" value="Bacteria"/>
</dbReference>
<proteinExistence type="predicted"/>